<gene>
    <name evidence="1" type="ORF">LCGC14_1731810</name>
</gene>
<protein>
    <submittedName>
        <fullName evidence="1">Uncharacterized protein</fullName>
    </submittedName>
</protein>
<dbReference type="EMBL" id="LAZR01015724">
    <property type="protein sequence ID" value="KKM07646.1"/>
    <property type="molecule type" value="Genomic_DNA"/>
</dbReference>
<accession>A0A0F9JPU8</accession>
<sequence>MATYTYDLATEIGQVRLTIGDTDIIPTSDAIFSDEEIQYFLTAEGSVEMASAAALETMATSSARLGKMQKTLNYTKDTRGVAKGLLEMAAALRAREAPAYGAAEKAYSDMSARDIILRDALREG</sequence>
<evidence type="ECO:0000313" key="1">
    <source>
        <dbReference type="EMBL" id="KKM07646.1"/>
    </source>
</evidence>
<organism evidence="1">
    <name type="scientific">marine sediment metagenome</name>
    <dbReference type="NCBI Taxonomy" id="412755"/>
    <lineage>
        <taxon>unclassified sequences</taxon>
        <taxon>metagenomes</taxon>
        <taxon>ecological metagenomes</taxon>
    </lineage>
</organism>
<dbReference type="AlphaFoldDB" id="A0A0F9JPU8"/>
<proteinExistence type="predicted"/>
<reference evidence="1" key="1">
    <citation type="journal article" date="2015" name="Nature">
        <title>Complex archaea that bridge the gap between prokaryotes and eukaryotes.</title>
        <authorList>
            <person name="Spang A."/>
            <person name="Saw J.H."/>
            <person name="Jorgensen S.L."/>
            <person name="Zaremba-Niedzwiedzka K."/>
            <person name="Martijn J."/>
            <person name="Lind A.E."/>
            <person name="van Eijk R."/>
            <person name="Schleper C."/>
            <person name="Guy L."/>
            <person name="Ettema T.J."/>
        </authorList>
    </citation>
    <scope>NUCLEOTIDE SEQUENCE</scope>
</reference>
<comment type="caution">
    <text evidence="1">The sequence shown here is derived from an EMBL/GenBank/DDBJ whole genome shotgun (WGS) entry which is preliminary data.</text>
</comment>
<name>A0A0F9JPU8_9ZZZZ</name>